<reference evidence="11 13" key="2">
    <citation type="submission" date="2020-08" db="EMBL/GenBank/DDBJ databases">
        <title>Sequencing the genomes of 1000 actinobacteria strains.</title>
        <authorList>
            <person name="Klenk H.-P."/>
        </authorList>
    </citation>
    <scope>NUCLEOTIDE SEQUENCE [LARGE SCALE GENOMIC DNA]</scope>
    <source>
        <strain evidence="11 13">DSM 9581</strain>
    </source>
</reference>
<feature type="transmembrane region" description="Helical" evidence="8">
    <location>
        <begin position="224"/>
        <end position="246"/>
    </location>
</feature>
<comment type="caution">
    <text evidence="10">The sequence shown here is derived from an EMBL/GenBank/DDBJ whole genome shotgun (WGS) entry which is preliminary data.</text>
</comment>
<dbReference type="PROSITE" id="PS51012">
    <property type="entry name" value="ABC_TM2"/>
    <property type="match status" value="1"/>
</dbReference>
<dbReference type="InterPro" id="IPR047817">
    <property type="entry name" value="ABC2_TM_bact-type"/>
</dbReference>
<feature type="transmembrane region" description="Helical" evidence="8">
    <location>
        <begin position="20"/>
        <end position="41"/>
    </location>
</feature>
<evidence type="ECO:0000256" key="8">
    <source>
        <dbReference type="SAM" id="Phobius"/>
    </source>
</evidence>
<feature type="domain" description="ABC transmembrane type-2" evidence="9">
    <location>
        <begin position="111"/>
        <end position="337"/>
    </location>
</feature>
<evidence type="ECO:0000256" key="7">
    <source>
        <dbReference type="ARBA" id="ARBA00023136"/>
    </source>
</evidence>
<evidence type="ECO:0000256" key="1">
    <source>
        <dbReference type="ARBA" id="ARBA00004651"/>
    </source>
</evidence>
<dbReference type="InterPro" id="IPR013525">
    <property type="entry name" value="ABC2_TM"/>
</dbReference>
<evidence type="ECO:0000313" key="10">
    <source>
        <dbReference type="EMBL" id="GEL46640.1"/>
    </source>
</evidence>
<name>A0A511FBK0_9CELL</name>
<keyword evidence="4" id="KW-1003">Cell membrane</keyword>
<dbReference type="GO" id="GO:0140359">
    <property type="term" value="F:ABC-type transporter activity"/>
    <property type="evidence" value="ECO:0007669"/>
    <property type="project" value="InterPro"/>
</dbReference>
<organism evidence="10 12">
    <name type="scientific">Cellulomonas hominis</name>
    <dbReference type="NCBI Taxonomy" id="156981"/>
    <lineage>
        <taxon>Bacteria</taxon>
        <taxon>Bacillati</taxon>
        <taxon>Actinomycetota</taxon>
        <taxon>Actinomycetes</taxon>
        <taxon>Micrococcales</taxon>
        <taxon>Cellulomonadaceae</taxon>
        <taxon>Cellulomonas</taxon>
    </lineage>
</organism>
<feature type="transmembrane region" description="Helical" evidence="8">
    <location>
        <begin position="258"/>
        <end position="276"/>
    </location>
</feature>
<proteinExistence type="inferred from homology"/>
<dbReference type="PANTHER" id="PTHR30294">
    <property type="entry name" value="MEMBRANE COMPONENT OF ABC TRANSPORTER YHHJ-RELATED"/>
    <property type="match status" value="1"/>
</dbReference>
<dbReference type="PANTHER" id="PTHR30294:SF29">
    <property type="entry name" value="MULTIDRUG ABC TRANSPORTER PERMEASE YBHS-RELATED"/>
    <property type="match status" value="1"/>
</dbReference>
<accession>A0A511FBK0</accession>
<keyword evidence="5 8" id="KW-0812">Transmembrane</keyword>
<evidence type="ECO:0000313" key="13">
    <source>
        <dbReference type="Proteomes" id="UP000564629"/>
    </source>
</evidence>
<evidence type="ECO:0000256" key="5">
    <source>
        <dbReference type="ARBA" id="ARBA00022692"/>
    </source>
</evidence>
<evidence type="ECO:0000256" key="6">
    <source>
        <dbReference type="ARBA" id="ARBA00022989"/>
    </source>
</evidence>
<evidence type="ECO:0000313" key="12">
    <source>
        <dbReference type="Proteomes" id="UP000321723"/>
    </source>
</evidence>
<keyword evidence="6 8" id="KW-1133">Transmembrane helix</keyword>
<evidence type="ECO:0000313" key="11">
    <source>
        <dbReference type="EMBL" id="MBB5472568.1"/>
    </source>
</evidence>
<keyword evidence="12" id="KW-1185">Reference proteome</keyword>
<evidence type="ECO:0000259" key="9">
    <source>
        <dbReference type="PROSITE" id="PS51012"/>
    </source>
</evidence>
<keyword evidence="7 8" id="KW-0472">Membrane</keyword>
<feature type="transmembrane region" description="Helical" evidence="8">
    <location>
        <begin position="145"/>
        <end position="168"/>
    </location>
</feature>
<evidence type="ECO:0000256" key="3">
    <source>
        <dbReference type="ARBA" id="ARBA00022448"/>
    </source>
</evidence>
<comment type="subcellular location">
    <subcellularLocation>
        <location evidence="1">Cell membrane</location>
        <topology evidence="1">Multi-pass membrane protein</topology>
    </subcellularLocation>
</comment>
<reference evidence="10 12" key="1">
    <citation type="submission" date="2019-07" db="EMBL/GenBank/DDBJ databases">
        <title>Whole genome shotgun sequence of Cellulomonas hominis NBRC 16055.</title>
        <authorList>
            <person name="Hosoyama A."/>
            <person name="Uohara A."/>
            <person name="Ohji S."/>
            <person name="Ichikawa N."/>
        </authorList>
    </citation>
    <scope>NUCLEOTIDE SEQUENCE [LARGE SCALE GENOMIC DNA]</scope>
    <source>
        <strain evidence="10 12">NBRC 16055</strain>
    </source>
</reference>
<dbReference type="Proteomes" id="UP000321723">
    <property type="component" value="Unassembled WGS sequence"/>
</dbReference>
<evidence type="ECO:0000256" key="2">
    <source>
        <dbReference type="ARBA" id="ARBA00007783"/>
    </source>
</evidence>
<evidence type="ECO:0000256" key="4">
    <source>
        <dbReference type="ARBA" id="ARBA00022475"/>
    </source>
</evidence>
<dbReference type="InterPro" id="IPR051449">
    <property type="entry name" value="ABC-2_transporter_component"/>
</dbReference>
<sequence length="360" mass="37855">MRAMILKEFRELRRDHRTVAMLVVLPLLLLTIFGFAANFTVDSLTTLVVGPGAQQAADAITASPAGETLDVRDVRPGEDRADAVDALAANRYDIAVVTGDSGTPEVLIDGTNLFAAQAANVVVARLGDAVDPEILFNPDLETSWVMVPALIGLILTFIGTIITSIGLVKERAAGTLEQLAVMPLRPVDVIVGKIAPYFLLAALDMAVVTVLGMVIFGVPFTGNVALFVLAGAIFLFVVLGIGVFISTVSQNAGQAIQAAILVLLPQILLSGIIFPLDAMPLGVRWIGYCLPLTYFTQVSQGLMLRGAGIDSLWLPIVVLTAMAALVFGAAVWRFRASITPRRPRGAGAASASAEPVGAGR</sequence>
<dbReference type="EMBL" id="JACHDN010000001">
    <property type="protein sequence ID" value="MBB5472568.1"/>
    <property type="molecule type" value="Genomic_DNA"/>
</dbReference>
<comment type="similarity">
    <text evidence="2">Belongs to the ABC-2 integral membrane protein family.</text>
</comment>
<dbReference type="AlphaFoldDB" id="A0A511FBK0"/>
<dbReference type="EMBL" id="BJVQ01000020">
    <property type="protein sequence ID" value="GEL46640.1"/>
    <property type="molecule type" value="Genomic_DNA"/>
</dbReference>
<keyword evidence="3" id="KW-0813">Transport</keyword>
<gene>
    <name evidence="10" type="ORF">CHO01_17560</name>
    <name evidence="11" type="ORF">HNR08_001304</name>
</gene>
<protein>
    <submittedName>
        <fullName evidence="11">ABC-2 type transport system permease protein</fullName>
    </submittedName>
    <submittedName>
        <fullName evidence="10">Transport permease protein</fullName>
    </submittedName>
</protein>
<dbReference type="Pfam" id="PF12698">
    <property type="entry name" value="ABC2_membrane_3"/>
    <property type="match status" value="1"/>
</dbReference>
<dbReference type="GO" id="GO:0005886">
    <property type="term" value="C:plasma membrane"/>
    <property type="evidence" value="ECO:0007669"/>
    <property type="project" value="UniProtKB-SubCell"/>
</dbReference>
<feature type="transmembrane region" description="Helical" evidence="8">
    <location>
        <begin position="194"/>
        <end position="218"/>
    </location>
</feature>
<dbReference type="Proteomes" id="UP000564629">
    <property type="component" value="Unassembled WGS sequence"/>
</dbReference>
<feature type="transmembrane region" description="Helical" evidence="8">
    <location>
        <begin position="312"/>
        <end position="334"/>
    </location>
</feature>